<organism evidence="4 5">
    <name type="scientific">Plasmodium ovale wallikeri</name>
    <dbReference type="NCBI Taxonomy" id="864142"/>
    <lineage>
        <taxon>Eukaryota</taxon>
        <taxon>Sar</taxon>
        <taxon>Alveolata</taxon>
        <taxon>Apicomplexa</taxon>
        <taxon>Aconoidasida</taxon>
        <taxon>Haemosporida</taxon>
        <taxon>Plasmodiidae</taxon>
        <taxon>Plasmodium</taxon>
        <taxon>Plasmodium (Plasmodium)</taxon>
    </lineage>
</organism>
<evidence type="ECO:0000313" key="5">
    <source>
        <dbReference type="Proteomes" id="UP000078555"/>
    </source>
</evidence>
<keyword evidence="2" id="KW-0472">Membrane</keyword>
<feature type="chain" id="PRO_5008382350" evidence="3">
    <location>
        <begin position="25"/>
        <end position="429"/>
    </location>
</feature>
<dbReference type="AlphaFoldDB" id="A0A1A8Z2U1"/>
<reference evidence="5" key="1">
    <citation type="submission" date="2016-05" db="EMBL/GenBank/DDBJ databases">
        <authorList>
            <person name="Naeem Raeece"/>
        </authorList>
    </citation>
    <scope>NUCLEOTIDE SEQUENCE [LARGE SCALE GENOMIC DNA]</scope>
</reference>
<evidence type="ECO:0000256" key="1">
    <source>
        <dbReference type="SAM" id="MobiDB-lite"/>
    </source>
</evidence>
<keyword evidence="5" id="KW-1185">Reference proteome</keyword>
<dbReference type="EMBL" id="FLRD01000107">
    <property type="protein sequence ID" value="SBT38127.1"/>
    <property type="molecule type" value="Genomic_DNA"/>
</dbReference>
<feature type="transmembrane region" description="Helical" evidence="2">
    <location>
        <begin position="405"/>
        <end position="428"/>
    </location>
</feature>
<proteinExistence type="predicted"/>
<evidence type="ECO:0000256" key="2">
    <source>
        <dbReference type="SAM" id="Phobius"/>
    </source>
</evidence>
<dbReference type="Proteomes" id="UP000078555">
    <property type="component" value="Unassembled WGS sequence"/>
</dbReference>
<feature type="compositionally biased region" description="Polar residues" evidence="1">
    <location>
        <begin position="340"/>
        <end position="373"/>
    </location>
</feature>
<protein>
    <submittedName>
        <fullName evidence="4">Uncharacterized protein</fullName>
    </submittedName>
</protein>
<name>A0A1A8Z2U1_PLAOA</name>
<feature type="region of interest" description="Disordered" evidence="1">
    <location>
        <begin position="329"/>
        <end position="379"/>
    </location>
</feature>
<evidence type="ECO:0000256" key="3">
    <source>
        <dbReference type="SAM" id="SignalP"/>
    </source>
</evidence>
<keyword evidence="2" id="KW-0812">Transmembrane</keyword>
<keyword evidence="3" id="KW-0732">Signal</keyword>
<keyword evidence="2" id="KW-1133">Transmembrane helix</keyword>
<accession>A0A1A8Z2U1</accession>
<gene>
    <name evidence="4" type="ORF">POVWA1_037410</name>
</gene>
<evidence type="ECO:0000313" key="4">
    <source>
        <dbReference type="EMBL" id="SBT38127.1"/>
    </source>
</evidence>
<sequence length="429" mass="48484">MIKICFFQLLFLTYFCLNSDVIRSDDDGLIELGNSTHVGRSGEQEAGARQKQGLQNIDYAPIHDRAYKVILEREKDLHGRRKVNILPEQRSAIKYEIDESAVVKEKHRSTNNESEHIGKYVSDDKYELYDKMGKMSLSFSKNISSHISFVNDLFHLYNSNIDISSDNFKHGSIAVFLTFGKYEQNAHNYGNLHITFFSSVAKINGPGDESGKSEFNIKYNLGELLEKKKPENEFPPITEFEGRADITEDAGQNEDELLGDLSETHDISEEMEALSKEPVEFSNICHSIYESNIDSKKNFFTVDKVSETEFAVSKLEDFLNACMKVETAETEADKKKKRGNAQTGIDKNEQAGGQASEQISGQTNGQTNTQENASDTRKPNQILLKELKQSLINKNLAACKEAYKLLMANSTVTYMMYVLVFTVLTAYLL</sequence>
<feature type="signal peptide" evidence="3">
    <location>
        <begin position="1"/>
        <end position="24"/>
    </location>
</feature>